<keyword evidence="2" id="KW-1185">Reference proteome</keyword>
<dbReference type="InterPro" id="IPR035905">
    <property type="entry name" value="Barstar-like_sf"/>
</dbReference>
<dbReference type="RefSeq" id="WP_150417846.1">
    <property type="nucleotide sequence ID" value="NZ_VYRZ01000001.1"/>
</dbReference>
<proteinExistence type="predicted"/>
<gene>
    <name evidence="1" type="ORF">F6B42_01580</name>
</gene>
<reference evidence="2" key="1">
    <citation type="submission" date="2019-09" db="EMBL/GenBank/DDBJ databases">
        <title>Mumia zhuanghuii sp. nov. isolated from the intestinal contents of plateau pika (Ochotona curzoniae) in the Qinghai-Tibet plateau of China.</title>
        <authorList>
            <person name="Tian Z."/>
        </authorList>
    </citation>
    <scope>NUCLEOTIDE SEQUENCE [LARGE SCALE GENOMIC DNA]</scope>
    <source>
        <strain evidence="2">DSM 25564</strain>
    </source>
</reference>
<sequence>MAEYVIEGGRIAVIPDLYAELNRLFMAEEDWTLGDSLDALDDLLYGGIGALVGDARPRVVWRESGRSREVLGRDATAAWLRGKLTQPDVFSTASTQRRLDAVIAGTGPTYFDLVVEVFEAHPGIELELR</sequence>
<comment type="caution">
    <text evidence="1">The sequence shown here is derived from an EMBL/GenBank/DDBJ whole genome shotgun (WGS) entry which is preliminary data.</text>
</comment>
<dbReference type="Proteomes" id="UP000327039">
    <property type="component" value="Unassembled WGS sequence"/>
</dbReference>
<evidence type="ECO:0000313" key="2">
    <source>
        <dbReference type="Proteomes" id="UP000327039"/>
    </source>
</evidence>
<accession>A0A5J5IWL2</accession>
<organism evidence="1 2">
    <name type="scientific">Microbacterium radiodurans</name>
    <dbReference type="NCBI Taxonomy" id="661398"/>
    <lineage>
        <taxon>Bacteria</taxon>
        <taxon>Bacillati</taxon>
        <taxon>Actinomycetota</taxon>
        <taxon>Actinomycetes</taxon>
        <taxon>Micrococcales</taxon>
        <taxon>Microbacteriaceae</taxon>
        <taxon>Microbacterium</taxon>
    </lineage>
</organism>
<name>A0A5J5IWL2_9MICO</name>
<dbReference type="SUPFAM" id="SSF52038">
    <property type="entry name" value="Barstar-related"/>
    <property type="match status" value="1"/>
</dbReference>
<dbReference type="AlphaFoldDB" id="A0A5J5IWL2"/>
<dbReference type="EMBL" id="VYRZ01000001">
    <property type="protein sequence ID" value="KAA9089212.1"/>
    <property type="molecule type" value="Genomic_DNA"/>
</dbReference>
<dbReference type="OrthoDB" id="4793808at2"/>
<evidence type="ECO:0000313" key="1">
    <source>
        <dbReference type="EMBL" id="KAA9089212.1"/>
    </source>
</evidence>
<protein>
    <submittedName>
        <fullName evidence="1">Ribonuclease inhibitor</fullName>
    </submittedName>
</protein>